<evidence type="ECO:0000313" key="2">
    <source>
        <dbReference type="Proteomes" id="UP000553776"/>
    </source>
</evidence>
<sequence length="110" mass="12474">MSLFGYPAKVTHYHSEKDDWGRPLPPISIDKSAKVVEEQRLIKNAKGKEVQIAYTIYLEGVNAVNFDDYFEYVNALGIIVRCGVAHIEVRKYLGTDDVKEVVVYGRPQTV</sequence>
<dbReference type="Proteomes" id="UP000553776">
    <property type="component" value="Unassembled WGS sequence"/>
</dbReference>
<evidence type="ECO:0000313" key="1">
    <source>
        <dbReference type="EMBL" id="MBB6689910.1"/>
    </source>
</evidence>
<accession>A0A841TVL5</accession>
<keyword evidence="2" id="KW-1185">Reference proteome</keyword>
<name>A0A841TVL5_9BACL</name>
<reference evidence="1 2" key="1">
    <citation type="submission" date="2020-08" db="EMBL/GenBank/DDBJ databases">
        <title>Cohnella phylogeny.</title>
        <authorList>
            <person name="Dunlap C."/>
        </authorList>
    </citation>
    <scope>NUCLEOTIDE SEQUENCE [LARGE SCALE GENOMIC DNA]</scope>
    <source>
        <strain evidence="1 2">DSM 25239</strain>
    </source>
</reference>
<dbReference type="EMBL" id="JACJVR010000002">
    <property type="protein sequence ID" value="MBB6689910.1"/>
    <property type="molecule type" value="Genomic_DNA"/>
</dbReference>
<gene>
    <name evidence="1" type="ORF">H7B90_00700</name>
</gene>
<comment type="caution">
    <text evidence="1">The sequence shown here is derived from an EMBL/GenBank/DDBJ whole genome shotgun (WGS) entry which is preliminary data.</text>
</comment>
<dbReference type="AlphaFoldDB" id="A0A841TVL5"/>
<organism evidence="1 2">
    <name type="scientific">Cohnella xylanilytica</name>
    <dbReference type="NCBI Taxonomy" id="557555"/>
    <lineage>
        <taxon>Bacteria</taxon>
        <taxon>Bacillati</taxon>
        <taxon>Bacillota</taxon>
        <taxon>Bacilli</taxon>
        <taxon>Bacillales</taxon>
        <taxon>Paenibacillaceae</taxon>
        <taxon>Cohnella</taxon>
    </lineage>
</organism>
<proteinExistence type="predicted"/>
<protein>
    <submittedName>
        <fullName evidence="1">Uncharacterized protein</fullName>
    </submittedName>
</protein>
<dbReference type="RefSeq" id="WP_185133935.1">
    <property type="nucleotide sequence ID" value="NZ_JACJVR010000002.1"/>
</dbReference>